<dbReference type="Pfam" id="PF00078">
    <property type="entry name" value="RVT_1"/>
    <property type="match status" value="1"/>
</dbReference>
<keyword evidence="1" id="KW-0175">Coiled coil</keyword>
<dbReference type="InterPro" id="IPR005135">
    <property type="entry name" value="Endo/exonuclease/phosphatase"/>
</dbReference>
<dbReference type="PANTHER" id="PTHR47027">
    <property type="entry name" value="REVERSE TRANSCRIPTASE DOMAIN-CONTAINING PROTEIN"/>
    <property type="match status" value="1"/>
</dbReference>
<comment type="caution">
    <text evidence="4">The sequence shown here is derived from an EMBL/GenBank/DDBJ whole genome shotgun (WGS) entry which is preliminary data.</text>
</comment>
<evidence type="ECO:0000256" key="1">
    <source>
        <dbReference type="SAM" id="Coils"/>
    </source>
</evidence>
<reference evidence="4 5" key="1">
    <citation type="submission" date="2015-12" db="EMBL/GenBank/DDBJ databases">
        <title>The genome of Folsomia candida.</title>
        <authorList>
            <person name="Faddeeva A."/>
            <person name="Derks M.F."/>
            <person name="Anvar Y."/>
            <person name="Smit S."/>
            <person name="Van Straalen N."/>
            <person name="Roelofs D."/>
        </authorList>
    </citation>
    <scope>NUCLEOTIDE SEQUENCE [LARGE SCALE GENOMIC DNA]</scope>
    <source>
        <strain evidence="4 5">VU population</strain>
        <tissue evidence="4">Whole body</tissue>
    </source>
</reference>
<dbReference type="InterPro" id="IPR000477">
    <property type="entry name" value="RT_dom"/>
</dbReference>
<keyword evidence="4" id="KW-0808">Transferase</keyword>
<feature type="compositionally biased region" description="Pro residues" evidence="2">
    <location>
        <begin position="1520"/>
        <end position="1533"/>
    </location>
</feature>
<sequence>MPSPKGPKGKPKHTPKRTRGDVVIEDQDMSDAESTSSNYTKLEIQDLINRAINQAMLTFMHKLEEAIAPLTNITTKLHELESKIHALEAQVTMLESNSPRTPAPDRHKAVVITGLPEAAKETMTTLTATLLEMTTAMGIAGFDFDEAFRVGKVLVGKGPRPVILKLLRSCDKWTLFAQKKQLYASKTWKFAQVYINEDMTKEERKTAGELRAKLRELKATDPTTMGTIRKDILTTRKDGVVDKKYHWTPTENYYNIHSLNAHDLSALTNAAIVCLSETWHTQDPVVASLFPQFLLIDQKAIKPPVGRPKGGLLLLLNLKFFTLISTLLRTDSAIIIEAKCSHTGALYVIGSFYFPPTREGELTLMNHLITLEEILEKHPNHHHILGGDFNARISSLGALIDSQFPCPQLRKSQDQISTPRGENVINFMMDNDLICVNGRFEGDLSGEFTFVSKQGKSVIDLVFCSPTIAAVTHSCGTLSVPISHHHPYKLTWQGSSYQYQPPPPHVIKFSRKSDKYQAFQETLHTHCTALLASRLITYPTLVNTITDVALSTGLARFYDTLSHTPHKPWYDKECHDSNRSVKICLHQAKRNNWDIHHTAAYVTSKHTYKALLRDKRRNHSSCLKQQLNNALRQQDFWQAIKPFRSTPFIPNLITNEKWIDFYATLMPPPPSHKESFIGVTHPDLDTPITMQELQRALSSLPAGKAPGTDGIPNELLKALPADALLVLLECFNDIFASEQTPEEWGLSITVMLHKKGDKLNPNNYRPIALLNSLLKLFTHIICHRLTKWANVCNILPEAQGGFRAGRGCDDQIFTLSSAITIGTRGKRASVFGLFIDFARAFPSIPHDKLWHKLHVIGVSGKIIRLLQSLYSNASTRIRLQDAYSTPIAITTGLLQGEILSPLLFSLYTCDIEEILSKLDVSGVTISPSLTINLLMYADDTIVLSSTCDGLRMKIRALQKYFTQLSLNVHLAKTKVIVFRRKGGRLPKGTSFTYNGEPIEIVNQYTYLGVPFSSSGVFRNAAKHFKQKGLTALGATWSILTRSRLESMQKKFNLFSALVTSTTLYGAHLWGLRYLGEIEKTQYQFHRRLLSLPHGTPSYAMRLELNRPPLSIRVARQTLRYLCKVMRHEEHRYTSQSLESLQILVAKEPDNGMNWLNQIKFWLGPFTDNYDWSQNHLADLTSLIHHTTKAMTQATLEADVTRTSLSQRFSYYSRLLADPPIQAPYTNLFIPLPALRIIAQCRLGQGRYSTPLGMIKFNYDEHDPMPLSFLITAERKPTPENSPLALSVTQSTNSEHPSSLLCTADGNQKLLLSLVCFLGLLPPTRGRPTGVQPVTQAWSAAEIVDTAGDVMEGIGTFLHQIRTLWSDKANTTLRLPKYGDEHLWMEYLQMDVVDAFLSNKTFTLTEQKMKDDASYQTYTLALHSIQSLAMIILTVLVTAKLARDTFHARPAPSQQVPLLPITASTTPQAPFPEQLQAQIRLLKRPRQDEDQSATSSLCQPPRLNMSFSTTAQVLGPRPFRLAPPDPPRPFPTSSPNPFRC</sequence>
<dbReference type="PANTHER" id="PTHR47027:SF20">
    <property type="entry name" value="REVERSE TRANSCRIPTASE-LIKE PROTEIN WITH RNA-DIRECTED DNA POLYMERASE DOMAIN"/>
    <property type="match status" value="1"/>
</dbReference>
<dbReference type="CDD" id="cd01650">
    <property type="entry name" value="RT_nLTR_like"/>
    <property type="match status" value="1"/>
</dbReference>
<dbReference type="SUPFAM" id="SSF56219">
    <property type="entry name" value="DNase I-like"/>
    <property type="match status" value="1"/>
</dbReference>
<dbReference type="SUPFAM" id="SSF56672">
    <property type="entry name" value="DNA/RNA polymerases"/>
    <property type="match status" value="1"/>
</dbReference>
<keyword evidence="4" id="KW-0695">RNA-directed DNA polymerase</keyword>
<name>A0A226E8B8_FOLCA</name>
<evidence type="ECO:0000259" key="3">
    <source>
        <dbReference type="PROSITE" id="PS50878"/>
    </source>
</evidence>
<protein>
    <submittedName>
        <fullName evidence="4">Putative RNA-directed DNA polymerase from transposon BS</fullName>
    </submittedName>
</protein>
<dbReference type="Proteomes" id="UP000198287">
    <property type="component" value="Unassembled WGS sequence"/>
</dbReference>
<accession>A0A226E8B8</accession>
<dbReference type="OrthoDB" id="6628575at2759"/>
<evidence type="ECO:0000256" key="2">
    <source>
        <dbReference type="SAM" id="MobiDB-lite"/>
    </source>
</evidence>
<dbReference type="PROSITE" id="PS50878">
    <property type="entry name" value="RT_POL"/>
    <property type="match status" value="1"/>
</dbReference>
<dbReference type="InterPro" id="IPR036691">
    <property type="entry name" value="Endo/exonu/phosph_ase_sf"/>
</dbReference>
<dbReference type="Pfam" id="PF14529">
    <property type="entry name" value="Exo_endo_phos_2"/>
    <property type="match status" value="1"/>
</dbReference>
<keyword evidence="4" id="KW-0548">Nucleotidyltransferase</keyword>
<organism evidence="4 5">
    <name type="scientific">Folsomia candida</name>
    <name type="common">Springtail</name>
    <dbReference type="NCBI Taxonomy" id="158441"/>
    <lineage>
        <taxon>Eukaryota</taxon>
        <taxon>Metazoa</taxon>
        <taxon>Ecdysozoa</taxon>
        <taxon>Arthropoda</taxon>
        <taxon>Hexapoda</taxon>
        <taxon>Collembola</taxon>
        <taxon>Entomobryomorpha</taxon>
        <taxon>Isotomoidea</taxon>
        <taxon>Isotomidae</taxon>
        <taxon>Proisotominae</taxon>
        <taxon>Folsomia</taxon>
    </lineage>
</organism>
<dbReference type="InterPro" id="IPR043502">
    <property type="entry name" value="DNA/RNA_pol_sf"/>
</dbReference>
<feature type="coiled-coil region" evidence="1">
    <location>
        <begin position="70"/>
        <end position="97"/>
    </location>
</feature>
<dbReference type="STRING" id="158441.A0A226E8B8"/>
<proteinExistence type="predicted"/>
<feature type="region of interest" description="Disordered" evidence="2">
    <location>
        <begin position="1483"/>
        <end position="1502"/>
    </location>
</feature>
<feature type="domain" description="Reverse transcriptase" evidence="3">
    <location>
        <begin position="733"/>
        <end position="998"/>
    </location>
</feature>
<dbReference type="EMBL" id="LNIX01000005">
    <property type="protein sequence ID" value="OXA53538.1"/>
    <property type="molecule type" value="Genomic_DNA"/>
</dbReference>
<dbReference type="GO" id="GO:0003964">
    <property type="term" value="F:RNA-directed DNA polymerase activity"/>
    <property type="evidence" value="ECO:0007669"/>
    <property type="project" value="UniProtKB-KW"/>
</dbReference>
<feature type="compositionally biased region" description="Basic residues" evidence="2">
    <location>
        <begin position="7"/>
        <end position="17"/>
    </location>
</feature>
<gene>
    <name evidence="4" type="ORF">Fcan01_11518</name>
</gene>
<feature type="region of interest" description="Disordered" evidence="2">
    <location>
        <begin position="1514"/>
        <end position="1539"/>
    </location>
</feature>
<keyword evidence="5" id="KW-1185">Reference proteome</keyword>
<evidence type="ECO:0000313" key="5">
    <source>
        <dbReference type="Proteomes" id="UP000198287"/>
    </source>
</evidence>
<evidence type="ECO:0000313" key="4">
    <source>
        <dbReference type="EMBL" id="OXA53538.1"/>
    </source>
</evidence>
<feature type="region of interest" description="Disordered" evidence="2">
    <location>
        <begin position="1"/>
        <end position="37"/>
    </location>
</feature>
<dbReference type="Gene3D" id="3.60.10.10">
    <property type="entry name" value="Endonuclease/exonuclease/phosphatase"/>
    <property type="match status" value="1"/>
</dbReference>